<dbReference type="EMBL" id="VUOL01000001">
    <property type="protein sequence ID" value="KAA2233913.1"/>
    <property type="molecule type" value="Genomic_DNA"/>
</dbReference>
<proteinExistence type="predicted"/>
<gene>
    <name evidence="2" type="ORF">F1720_02530</name>
    <name evidence="3" type="ORF">SAMN04490181_2056</name>
</gene>
<dbReference type="GO" id="GO:0009279">
    <property type="term" value="C:cell outer membrane"/>
    <property type="evidence" value="ECO:0007669"/>
    <property type="project" value="InterPro"/>
</dbReference>
<keyword evidence="4" id="KW-1185">Reference proteome</keyword>
<accession>A0A5B2V362</accession>
<dbReference type="SUPFAM" id="SSF111364">
    <property type="entry name" value="Tsx-like channel"/>
    <property type="match status" value="1"/>
</dbReference>
<dbReference type="Gene3D" id="2.40.230.20">
    <property type="entry name" value="Nucleoside-specific channel-forming protein, Tsx-like"/>
    <property type="match status" value="1"/>
</dbReference>
<evidence type="ECO:0000256" key="1">
    <source>
        <dbReference type="SAM" id="SignalP"/>
    </source>
</evidence>
<evidence type="ECO:0000313" key="2">
    <source>
        <dbReference type="EMBL" id="KAA2233913.1"/>
    </source>
</evidence>
<protein>
    <submittedName>
        <fullName evidence="3">Nucleoside-specific outer membrane channel protein Tsx</fullName>
    </submittedName>
</protein>
<reference evidence="3 4" key="1">
    <citation type="submission" date="2016-10" db="EMBL/GenBank/DDBJ databases">
        <authorList>
            <person name="Varghese N."/>
            <person name="Submissions S."/>
        </authorList>
    </citation>
    <scope>NUCLEOTIDE SEQUENCE [LARGE SCALE GENOMIC DNA]</scope>
    <source>
        <strain evidence="3 4">BS2771</strain>
    </source>
</reference>
<feature type="chain" id="PRO_5022992195" evidence="1">
    <location>
        <begin position="31"/>
        <end position="286"/>
    </location>
</feature>
<dbReference type="EMBL" id="LT629800">
    <property type="protein sequence ID" value="SDU95205.1"/>
    <property type="molecule type" value="Genomic_DNA"/>
</dbReference>
<feature type="signal peptide" evidence="1">
    <location>
        <begin position="1"/>
        <end position="30"/>
    </location>
</feature>
<name>A0A5B2V362_9PSED</name>
<organism evidence="2 5">
    <name type="scientific">Pseudomonas brenneri</name>
    <dbReference type="NCBI Taxonomy" id="129817"/>
    <lineage>
        <taxon>Bacteria</taxon>
        <taxon>Pseudomonadati</taxon>
        <taxon>Pseudomonadota</taxon>
        <taxon>Gammaproteobacteria</taxon>
        <taxon>Pseudomonadales</taxon>
        <taxon>Pseudomonadaceae</taxon>
        <taxon>Pseudomonas</taxon>
    </lineage>
</organism>
<evidence type="ECO:0000313" key="3">
    <source>
        <dbReference type="EMBL" id="SDU95205.1"/>
    </source>
</evidence>
<evidence type="ECO:0000313" key="5">
    <source>
        <dbReference type="Proteomes" id="UP000325296"/>
    </source>
</evidence>
<evidence type="ECO:0000313" key="4">
    <source>
        <dbReference type="Proteomes" id="UP000199620"/>
    </source>
</evidence>
<keyword evidence="1" id="KW-0732">Signal</keyword>
<dbReference type="AlphaFoldDB" id="A0A5B2V362"/>
<sequence length="286" mass="32301">MYVQQLQKTYCKALLITAGAMSLISSPVQARDWSDTFIGFRYGTDFTEPSIRGKVQKEIYQLGHASGNEAGSNFFNLDVLKSDSNDPKKDSDSGATEAYLVYRHQLFLSQVFERSMAFGPVKEVALSGGVELNYKNTEFATRKRMLVAGPTLKFDVPGYLDISLLYAMEWNHCGLNACQTENIQFDPYYVLHMVWGIPFQVAGVPLKFQGFASYKTEKGKDYFKQDTAEESLVRASLMVDVGQLAFARKNTLLIGPGYEYWKHKYGAIHKPGTDTYAPTVHLEWHF</sequence>
<dbReference type="InterPro" id="IPR036777">
    <property type="entry name" value="Channel_Tsx-like_sf"/>
</dbReference>
<dbReference type="Proteomes" id="UP000199620">
    <property type="component" value="Chromosome I"/>
</dbReference>
<reference evidence="2 5" key="2">
    <citation type="submission" date="2019-09" db="EMBL/GenBank/DDBJ databases">
        <title>Draft genome sequence of Pseudomonas brenneri CCUG 51514(T).</title>
        <authorList>
            <person name="Tunovic T."/>
            <person name="Pineiro-Iglesias B."/>
            <person name="Unosson C."/>
            <person name="Inganas E."/>
            <person name="Ohlen M."/>
            <person name="Cardew S."/>
            <person name="Jensie-Markopoulos S."/>
            <person name="Salva-Serra F."/>
            <person name="Jaen-Luchoro D."/>
            <person name="Svensson-Stadler L."/>
            <person name="Chun J."/>
            <person name="Moore E."/>
        </authorList>
    </citation>
    <scope>NUCLEOTIDE SEQUENCE [LARGE SCALE GENOMIC DNA]</scope>
    <source>
        <strain evidence="2 5">CCUG 51514</strain>
    </source>
</reference>
<dbReference type="OrthoDB" id="104801at2"/>
<dbReference type="Proteomes" id="UP000325296">
    <property type="component" value="Unassembled WGS sequence"/>
</dbReference>